<comment type="caution">
    <text evidence="2">The sequence shown here is derived from an EMBL/GenBank/DDBJ whole genome shotgun (WGS) entry which is preliminary data.</text>
</comment>
<sequence>MPKKAWFDKLWSRVGTAENERWYVVGAQLVAILTFFLALLTTFIGEQRLRQEAISNTRAELRAVLQRLYTLPAEDVKLRLQISAETGTSQPSPVGGYVIAEQHMLIRHASELLAELRELNGQVYSIEYGLVAHGLIFQGDFNQAEALFKEALEGKKNVIDEVVALRGLAAIAFTRGDLTKGRETYERTIEVTTRHAPSPDYAVRTNAETYLLWTQTELLQAECIPALQQLQSGLQLVAQVKPGLREGMKEQFDQLIAPFRVVCASLQLPPGVGGSGRD</sequence>
<evidence type="ECO:0000313" key="2">
    <source>
        <dbReference type="EMBL" id="NMO22144.1"/>
    </source>
</evidence>
<keyword evidence="1" id="KW-1133">Transmembrane helix</keyword>
<accession>A0A848LY47</accession>
<protein>
    <submittedName>
        <fullName evidence="2">Tetratricopeptide repeat protein</fullName>
    </submittedName>
</protein>
<dbReference type="EMBL" id="JABBJJ010000388">
    <property type="protein sequence ID" value="NMO22144.1"/>
    <property type="molecule type" value="Genomic_DNA"/>
</dbReference>
<dbReference type="Gene3D" id="1.25.40.10">
    <property type="entry name" value="Tetratricopeptide repeat domain"/>
    <property type="match status" value="1"/>
</dbReference>
<keyword evidence="3" id="KW-1185">Reference proteome</keyword>
<keyword evidence="1" id="KW-0472">Membrane</keyword>
<evidence type="ECO:0000256" key="1">
    <source>
        <dbReference type="SAM" id="Phobius"/>
    </source>
</evidence>
<evidence type="ECO:0000313" key="3">
    <source>
        <dbReference type="Proteomes" id="UP000518300"/>
    </source>
</evidence>
<dbReference type="InterPro" id="IPR011990">
    <property type="entry name" value="TPR-like_helical_dom_sf"/>
</dbReference>
<gene>
    <name evidence="2" type="ORF">HG543_45895</name>
</gene>
<keyword evidence="1" id="KW-0812">Transmembrane</keyword>
<organism evidence="2 3">
    <name type="scientific">Pyxidicoccus fallax</name>
    <dbReference type="NCBI Taxonomy" id="394095"/>
    <lineage>
        <taxon>Bacteria</taxon>
        <taxon>Pseudomonadati</taxon>
        <taxon>Myxococcota</taxon>
        <taxon>Myxococcia</taxon>
        <taxon>Myxococcales</taxon>
        <taxon>Cystobacterineae</taxon>
        <taxon>Myxococcaceae</taxon>
        <taxon>Pyxidicoccus</taxon>
    </lineage>
</organism>
<reference evidence="2 3" key="1">
    <citation type="submission" date="2020-04" db="EMBL/GenBank/DDBJ databases">
        <title>Draft genome of Pyxidicoccus fallax type strain.</title>
        <authorList>
            <person name="Whitworth D.E."/>
        </authorList>
    </citation>
    <scope>NUCLEOTIDE SEQUENCE [LARGE SCALE GENOMIC DNA]</scope>
    <source>
        <strain evidence="2 3">DSM 14698</strain>
    </source>
</reference>
<proteinExistence type="predicted"/>
<feature type="transmembrane region" description="Helical" evidence="1">
    <location>
        <begin position="22"/>
        <end position="44"/>
    </location>
</feature>
<dbReference type="SUPFAM" id="SSF48452">
    <property type="entry name" value="TPR-like"/>
    <property type="match status" value="1"/>
</dbReference>
<name>A0A848LY47_9BACT</name>
<dbReference type="Proteomes" id="UP000518300">
    <property type="component" value="Unassembled WGS sequence"/>
</dbReference>
<dbReference type="AlphaFoldDB" id="A0A848LY47"/>
<dbReference type="RefSeq" id="WP_169351304.1">
    <property type="nucleotide sequence ID" value="NZ_JABBJJ010000388.1"/>
</dbReference>